<dbReference type="OrthoDB" id="10473551at2759"/>
<protein>
    <submittedName>
        <fullName evidence="1">Uncharacterized protein</fullName>
    </submittedName>
</protein>
<dbReference type="EMBL" id="MU007086">
    <property type="protein sequence ID" value="KAF2422983.1"/>
    <property type="molecule type" value="Genomic_DNA"/>
</dbReference>
<organism evidence="1 2">
    <name type="scientific">Tothia fuscella</name>
    <dbReference type="NCBI Taxonomy" id="1048955"/>
    <lineage>
        <taxon>Eukaryota</taxon>
        <taxon>Fungi</taxon>
        <taxon>Dikarya</taxon>
        <taxon>Ascomycota</taxon>
        <taxon>Pezizomycotina</taxon>
        <taxon>Dothideomycetes</taxon>
        <taxon>Pleosporomycetidae</taxon>
        <taxon>Venturiales</taxon>
        <taxon>Cylindrosympodiaceae</taxon>
        <taxon>Tothia</taxon>
    </lineage>
</organism>
<evidence type="ECO:0000313" key="1">
    <source>
        <dbReference type="EMBL" id="KAF2422983.1"/>
    </source>
</evidence>
<comment type="caution">
    <text evidence="1">The sequence shown here is derived from an EMBL/GenBank/DDBJ whole genome shotgun (WGS) entry which is preliminary data.</text>
</comment>
<gene>
    <name evidence="1" type="ORF">EJ08DRAFT_462406</name>
</gene>
<dbReference type="AlphaFoldDB" id="A0A9P4NIW1"/>
<keyword evidence="2" id="KW-1185">Reference proteome</keyword>
<reference evidence="1" key="1">
    <citation type="journal article" date="2020" name="Stud. Mycol.">
        <title>101 Dothideomycetes genomes: a test case for predicting lifestyles and emergence of pathogens.</title>
        <authorList>
            <person name="Haridas S."/>
            <person name="Albert R."/>
            <person name="Binder M."/>
            <person name="Bloem J."/>
            <person name="Labutti K."/>
            <person name="Salamov A."/>
            <person name="Andreopoulos B."/>
            <person name="Baker S."/>
            <person name="Barry K."/>
            <person name="Bills G."/>
            <person name="Bluhm B."/>
            <person name="Cannon C."/>
            <person name="Castanera R."/>
            <person name="Culley D."/>
            <person name="Daum C."/>
            <person name="Ezra D."/>
            <person name="Gonzalez J."/>
            <person name="Henrissat B."/>
            <person name="Kuo A."/>
            <person name="Liang C."/>
            <person name="Lipzen A."/>
            <person name="Lutzoni F."/>
            <person name="Magnuson J."/>
            <person name="Mondo S."/>
            <person name="Nolan M."/>
            <person name="Ohm R."/>
            <person name="Pangilinan J."/>
            <person name="Park H.-J."/>
            <person name="Ramirez L."/>
            <person name="Alfaro M."/>
            <person name="Sun H."/>
            <person name="Tritt A."/>
            <person name="Yoshinaga Y."/>
            <person name="Zwiers L.-H."/>
            <person name="Turgeon B."/>
            <person name="Goodwin S."/>
            <person name="Spatafora J."/>
            <person name="Crous P."/>
            <person name="Grigoriev I."/>
        </authorList>
    </citation>
    <scope>NUCLEOTIDE SEQUENCE</scope>
    <source>
        <strain evidence="1">CBS 130266</strain>
    </source>
</reference>
<proteinExistence type="predicted"/>
<name>A0A9P4NIW1_9PEZI</name>
<accession>A0A9P4NIW1</accession>
<dbReference type="Proteomes" id="UP000800235">
    <property type="component" value="Unassembled WGS sequence"/>
</dbReference>
<sequence length="636" mass="69315">MAGTISPPLPSLGPGDWSDFNIMDPIVGPIDLSAWFVRADTSPPPREVKLSGNAGALARQLLLENLAPAARKSLDNALTESLSLMFDAEWQKKLPDTQREITETLLSSDDPGDVSIYELFLPQKGELRGAIRSSMSPEMVRRYPAGVMGSQLDMVYAVSSLGARFRSHALDLWLKIWVKIKISIGFPHNTKSGVQLITTTMRMPSIEGDGIFADIALDLGRLFGMVDDPAWTTDFSTSSGGFGDSLRSGFALAHENGFIGTRLSAIEGTTVIPTASTSAGLTIKTLGIHIDLDHLFDNPPIMLPKVKYLPGAGTDDGIPLIQLDRASAYPKDEVHIRGQYWPHTGRDRYLIHCAKSTSGTWRQTEIQAGVIQSGQNMPSNPAATKVKHSFVNANDEYITIPNLPENAHIGYRVRQFDLPDFIATRWTPWISVYTGSYLNNTISIYIDLTNGTLNSMTTSAIDVQPDGTIDGTFELPSRWDLFSPGQHQIVARLTSDPQITASIPITISDETGSAAPRIQIVNMFNNPNGDAVTPASIIPGTQYLRGYHLKPNALVKLWLDGVNGGTLQQMRPDFTGTQLHPGTTTDSRGDFFTNFEWSQGRAGEHRLFVVEEGVGGRILSLPIVASGQRCTAKVAD</sequence>
<evidence type="ECO:0000313" key="2">
    <source>
        <dbReference type="Proteomes" id="UP000800235"/>
    </source>
</evidence>